<feature type="region of interest" description="Disordered" evidence="1">
    <location>
        <begin position="1"/>
        <end position="35"/>
    </location>
</feature>
<feature type="transmembrane region" description="Helical" evidence="2">
    <location>
        <begin position="140"/>
        <end position="160"/>
    </location>
</feature>
<evidence type="ECO:0000256" key="1">
    <source>
        <dbReference type="SAM" id="MobiDB-lite"/>
    </source>
</evidence>
<dbReference type="EMBL" id="HBUE01030678">
    <property type="protein sequence ID" value="CAG6456331.1"/>
    <property type="molecule type" value="Transcribed_RNA"/>
</dbReference>
<keyword evidence="2" id="KW-0812">Transmembrane</keyword>
<evidence type="ECO:0000313" key="3">
    <source>
        <dbReference type="EMBL" id="CAG6456331.1"/>
    </source>
</evidence>
<dbReference type="AlphaFoldDB" id="A0A8D8AFR6"/>
<sequence>MIPNHDPIPNGQHGPDQPAADRRQALDHEVGERVQRAPEVLDKVRVVLVEHHHKPPDGLQNPPHQQRSISDDFDEQLPNEDADLEQVIHQLEHIHDEVGDFCEGHHWDRGLPLPARELLVLHTFPKSFVMSSYHLKQVCILSYICVLIFISAGFEQIILCKEANKNQFLRFSLEIQKSGLFTST</sequence>
<proteinExistence type="predicted"/>
<protein>
    <submittedName>
        <fullName evidence="3">(northern house mosquito) hypothetical protein</fullName>
    </submittedName>
</protein>
<keyword evidence="2" id="KW-0472">Membrane</keyword>
<reference evidence="3" key="1">
    <citation type="submission" date="2021-05" db="EMBL/GenBank/DDBJ databases">
        <authorList>
            <person name="Alioto T."/>
            <person name="Alioto T."/>
            <person name="Gomez Garrido J."/>
        </authorList>
    </citation>
    <scope>NUCLEOTIDE SEQUENCE</scope>
</reference>
<accession>A0A8D8AFR6</accession>
<organism evidence="3">
    <name type="scientific">Culex pipiens</name>
    <name type="common">House mosquito</name>
    <dbReference type="NCBI Taxonomy" id="7175"/>
    <lineage>
        <taxon>Eukaryota</taxon>
        <taxon>Metazoa</taxon>
        <taxon>Ecdysozoa</taxon>
        <taxon>Arthropoda</taxon>
        <taxon>Hexapoda</taxon>
        <taxon>Insecta</taxon>
        <taxon>Pterygota</taxon>
        <taxon>Neoptera</taxon>
        <taxon>Endopterygota</taxon>
        <taxon>Diptera</taxon>
        <taxon>Nematocera</taxon>
        <taxon>Culicoidea</taxon>
        <taxon>Culicidae</taxon>
        <taxon>Culicinae</taxon>
        <taxon>Culicini</taxon>
        <taxon>Culex</taxon>
        <taxon>Culex</taxon>
    </lineage>
</organism>
<keyword evidence="2" id="KW-1133">Transmembrane helix</keyword>
<feature type="compositionally biased region" description="Basic and acidic residues" evidence="1">
    <location>
        <begin position="19"/>
        <end position="35"/>
    </location>
</feature>
<name>A0A8D8AFR6_CULPI</name>
<evidence type="ECO:0000256" key="2">
    <source>
        <dbReference type="SAM" id="Phobius"/>
    </source>
</evidence>